<evidence type="ECO:0000256" key="1">
    <source>
        <dbReference type="ARBA" id="ARBA00004571"/>
    </source>
</evidence>
<evidence type="ECO:0000259" key="7">
    <source>
        <dbReference type="Pfam" id="PF07715"/>
    </source>
</evidence>
<dbReference type="SUPFAM" id="SSF56935">
    <property type="entry name" value="Porins"/>
    <property type="match status" value="1"/>
</dbReference>
<gene>
    <name evidence="8" type="ORF">METZ01_LOCUS140593</name>
</gene>
<dbReference type="InterPro" id="IPR037066">
    <property type="entry name" value="Plug_dom_sf"/>
</dbReference>
<evidence type="ECO:0000256" key="3">
    <source>
        <dbReference type="ARBA" id="ARBA00022692"/>
    </source>
</evidence>
<sequence length="743" mass="84385">ANVFIPILQIGDITRNDGTFSIPSIPVRSCTLMISYIGFETLKMHLQFPAAETEFHEVSLSPKILSTETVSITGENREFMDRSNAPGQISFSPRHVSTLPNLGEVDIFRSLQLLPGINLGLGGTSELYIRGGTPDQNLILLDGMPLYQMGHMFGFVSGVNANAIKDIQIYKGGFPSQYGGRVSSVIELTSRNGNSLKPHGAFYGNFMSQGITTEIPLFSRGSWIMNIRRSTSTGYQTDLYNSIQSFVTGDDQFNLIGESADTSQSVNYIPQFSYKDLTSRISYMLSPNHRLTLTKTVGSDSIKENREFRGFKSIWSYDTTETKQRTERSTDGTTLNWSAHWNHEWDSRLTLAEYNYFSNYDSENSMNGSTIVGTSRERNQLKDNTIKFHHWYSGFENHKIESGIDESIYRFKFLVVTEDEGSSDKDSFKQDGFLHSFYVQDSWTPNRDYAFISGLRFSYYSEKPGLFIAPRFSVIKKLGPVFTLESSIGRYFQFVHQLNSGLSTRGTQGMWMLSSNEIPVLSSTNLHIGLNWNYDDYSITTEVYHHSMENLTQFQDQTSIQRTHNGSMPTLFIGSGNSNGLEFLIRKISGRITGWVSYQFNKTIYQFPDILDGNSFLSDHDKTHELKTVMMSTFLGLDLTANWVFSSGRVYTKMDNIYHDKQTISILRERNGERLNPIHHLDISVSKLWNAKSVRLHSGISVYNVYNQNNTSHVRYNPYTTSLTTTDVTMFGITPTVFIQISF</sequence>
<dbReference type="EMBL" id="UINC01021035">
    <property type="protein sequence ID" value="SVA87739.1"/>
    <property type="molecule type" value="Genomic_DNA"/>
</dbReference>
<dbReference type="GO" id="GO:0044718">
    <property type="term" value="P:siderophore transmembrane transport"/>
    <property type="evidence" value="ECO:0007669"/>
    <property type="project" value="TreeGrafter"/>
</dbReference>
<dbReference type="GO" id="GO:0015344">
    <property type="term" value="F:siderophore uptake transmembrane transporter activity"/>
    <property type="evidence" value="ECO:0007669"/>
    <property type="project" value="TreeGrafter"/>
</dbReference>
<dbReference type="Gene3D" id="2.170.130.10">
    <property type="entry name" value="TonB-dependent receptor, plug domain"/>
    <property type="match status" value="1"/>
</dbReference>
<accession>A0A381ZEV2</accession>
<keyword evidence="6" id="KW-0998">Cell outer membrane</keyword>
<dbReference type="InterPro" id="IPR036942">
    <property type="entry name" value="Beta-barrel_TonB_sf"/>
</dbReference>
<dbReference type="GO" id="GO:0009279">
    <property type="term" value="C:cell outer membrane"/>
    <property type="evidence" value="ECO:0007669"/>
    <property type="project" value="UniProtKB-SubCell"/>
</dbReference>
<dbReference type="InterPro" id="IPR012910">
    <property type="entry name" value="Plug_dom"/>
</dbReference>
<keyword evidence="3" id="KW-0812">Transmembrane</keyword>
<reference evidence="8" key="1">
    <citation type="submission" date="2018-05" db="EMBL/GenBank/DDBJ databases">
        <authorList>
            <person name="Lanie J.A."/>
            <person name="Ng W.-L."/>
            <person name="Kazmierczak K.M."/>
            <person name="Andrzejewski T.M."/>
            <person name="Davidsen T.M."/>
            <person name="Wayne K.J."/>
            <person name="Tettelin H."/>
            <person name="Glass J.I."/>
            <person name="Rusch D."/>
            <person name="Podicherti R."/>
            <person name="Tsui H.-C.T."/>
            <person name="Winkler M.E."/>
        </authorList>
    </citation>
    <scope>NUCLEOTIDE SEQUENCE</scope>
</reference>
<dbReference type="PANTHER" id="PTHR30069:SF29">
    <property type="entry name" value="HEMOGLOBIN AND HEMOGLOBIN-HAPTOGLOBIN-BINDING PROTEIN 1-RELATED"/>
    <property type="match status" value="1"/>
</dbReference>
<organism evidence="8">
    <name type="scientific">marine metagenome</name>
    <dbReference type="NCBI Taxonomy" id="408172"/>
    <lineage>
        <taxon>unclassified sequences</taxon>
        <taxon>metagenomes</taxon>
        <taxon>ecological metagenomes</taxon>
    </lineage>
</organism>
<dbReference type="Gene3D" id="2.40.170.20">
    <property type="entry name" value="TonB-dependent receptor, beta-barrel domain"/>
    <property type="match status" value="1"/>
</dbReference>
<dbReference type="SUPFAM" id="SSF49464">
    <property type="entry name" value="Carboxypeptidase regulatory domain-like"/>
    <property type="match status" value="1"/>
</dbReference>
<keyword evidence="5" id="KW-0472">Membrane</keyword>
<dbReference type="AlphaFoldDB" id="A0A381ZEV2"/>
<dbReference type="PANTHER" id="PTHR30069">
    <property type="entry name" value="TONB-DEPENDENT OUTER MEMBRANE RECEPTOR"/>
    <property type="match status" value="1"/>
</dbReference>
<evidence type="ECO:0000256" key="2">
    <source>
        <dbReference type="ARBA" id="ARBA00022448"/>
    </source>
</evidence>
<name>A0A381ZEV2_9ZZZZ</name>
<evidence type="ECO:0000256" key="6">
    <source>
        <dbReference type="ARBA" id="ARBA00023237"/>
    </source>
</evidence>
<evidence type="ECO:0000313" key="8">
    <source>
        <dbReference type="EMBL" id="SVA87739.1"/>
    </source>
</evidence>
<feature type="non-terminal residue" evidence="8">
    <location>
        <position position="1"/>
    </location>
</feature>
<dbReference type="InterPro" id="IPR039426">
    <property type="entry name" value="TonB-dep_rcpt-like"/>
</dbReference>
<dbReference type="Pfam" id="PF07715">
    <property type="entry name" value="Plug"/>
    <property type="match status" value="1"/>
</dbReference>
<dbReference type="InterPro" id="IPR008969">
    <property type="entry name" value="CarboxyPept-like_regulatory"/>
</dbReference>
<protein>
    <recommendedName>
        <fullName evidence="7">TonB-dependent receptor plug domain-containing protein</fullName>
    </recommendedName>
</protein>
<keyword evidence="4" id="KW-0732">Signal</keyword>
<evidence type="ECO:0000256" key="5">
    <source>
        <dbReference type="ARBA" id="ARBA00023136"/>
    </source>
</evidence>
<evidence type="ECO:0000256" key="4">
    <source>
        <dbReference type="ARBA" id="ARBA00022729"/>
    </source>
</evidence>
<proteinExistence type="predicted"/>
<feature type="domain" description="TonB-dependent receptor plug" evidence="7">
    <location>
        <begin position="103"/>
        <end position="181"/>
    </location>
</feature>
<keyword evidence="2" id="KW-0813">Transport</keyword>
<dbReference type="Pfam" id="PF13715">
    <property type="entry name" value="CarbopepD_reg_2"/>
    <property type="match status" value="1"/>
</dbReference>
<comment type="subcellular location">
    <subcellularLocation>
        <location evidence="1">Cell outer membrane</location>
        <topology evidence="1">Multi-pass membrane protein</topology>
    </subcellularLocation>
</comment>